<reference evidence="2" key="1">
    <citation type="submission" date="2019-11" db="EMBL/GenBank/DDBJ databases">
        <title>Genomic insights into an expanded diversity of filamentous marine cyanobacteria reveals the extraordinary biosynthetic potential of Moorea and Okeania.</title>
        <authorList>
            <person name="Ferreira Leao T."/>
            <person name="Wang M."/>
            <person name="Moss N."/>
            <person name="Da Silva R."/>
            <person name="Sanders J."/>
            <person name="Nurk S."/>
            <person name="Gurevich A."/>
            <person name="Humphrey G."/>
            <person name="Reher R."/>
            <person name="Zhu Q."/>
            <person name="Belda-Ferre P."/>
            <person name="Glukhov E."/>
            <person name="Rex R."/>
            <person name="Dorrestein P.C."/>
            <person name="Knight R."/>
            <person name="Pevzner P."/>
            <person name="Gerwick W.H."/>
            <person name="Gerwick L."/>
        </authorList>
    </citation>
    <scope>NUCLEOTIDE SEQUENCE</scope>
    <source>
        <strain evidence="2">SIO1C4</strain>
    </source>
</reference>
<accession>A0A6B3NEE6</accession>
<dbReference type="Pfam" id="PF01345">
    <property type="entry name" value="DUF11"/>
    <property type="match status" value="1"/>
</dbReference>
<evidence type="ECO:0000259" key="1">
    <source>
        <dbReference type="Pfam" id="PF01345"/>
    </source>
</evidence>
<protein>
    <submittedName>
        <fullName evidence="2">DUF11 domain-containing protein</fullName>
    </submittedName>
</protein>
<dbReference type="NCBIfam" id="TIGR01451">
    <property type="entry name" value="B_ant_repeat"/>
    <property type="match status" value="1"/>
</dbReference>
<dbReference type="InterPro" id="IPR013783">
    <property type="entry name" value="Ig-like_fold"/>
</dbReference>
<dbReference type="InterPro" id="IPR001434">
    <property type="entry name" value="OmcB-like_DUF11"/>
</dbReference>
<dbReference type="AlphaFoldDB" id="A0A6B3NEE6"/>
<organism evidence="2">
    <name type="scientific">Symploca sp. SIO1C4</name>
    <dbReference type="NCBI Taxonomy" id="2607765"/>
    <lineage>
        <taxon>Bacteria</taxon>
        <taxon>Bacillati</taxon>
        <taxon>Cyanobacteriota</taxon>
        <taxon>Cyanophyceae</taxon>
        <taxon>Coleofasciculales</taxon>
        <taxon>Coleofasciculaceae</taxon>
        <taxon>Symploca</taxon>
    </lineage>
</organism>
<dbReference type="Gene3D" id="2.60.40.740">
    <property type="match status" value="1"/>
</dbReference>
<proteinExistence type="predicted"/>
<dbReference type="EMBL" id="JAAHFQ010000161">
    <property type="protein sequence ID" value="NER28021.1"/>
    <property type="molecule type" value="Genomic_DNA"/>
</dbReference>
<name>A0A6B3NEE6_9CYAN</name>
<dbReference type="Gene3D" id="2.60.40.10">
    <property type="entry name" value="Immunoglobulins"/>
    <property type="match status" value="1"/>
</dbReference>
<comment type="caution">
    <text evidence="2">The sequence shown here is derived from an EMBL/GenBank/DDBJ whole genome shotgun (WGS) entry which is preliminary data.</text>
</comment>
<evidence type="ECO:0000313" key="2">
    <source>
        <dbReference type="EMBL" id="NER28021.1"/>
    </source>
</evidence>
<dbReference type="SUPFAM" id="SSF117074">
    <property type="entry name" value="Hypothetical protein PA1324"/>
    <property type="match status" value="1"/>
</dbReference>
<gene>
    <name evidence="2" type="ORF">F6J89_10390</name>
</gene>
<dbReference type="InterPro" id="IPR047589">
    <property type="entry name" value="DUF11_rpt"/>
</dbReference>
<feature type="domain" description="DUF11" evidence="1">
    <location>
        <begin position="230"/>
        <end position="327"/>
    </location>
</feature>
<sequence length="476" mass="50915">MRLTVEVSAGAVAVDGSAVTVNLGSSDCGSSNAQQTLSILPPIEQPLIDPLGRITGCSGELLDDYQGFSVGLYQPDPNDPTGTELGEAVALTRTEVPDIPGNGIPEGLAPNTENINPYPLSNDVVEEFRGVYNFLFDEATGQLDQGRAYILVVDPPSDSNFAQRRIRLVIGDRNGEMVSYTATSVDGIPIGLTDGSMEVSEEIMVDDAAFLGLALGVMQLATGVCDAQEVQITKTADRATAQPGDVVIYRLSVRNQSSTTLEQIVLFDQLPIGFNFISKSVRGEISGEEVTISFERNGRTITFRGEDLIPPGEVLNVVYATELTPDSLRGSGENRAIVNAERDDNGLEVKDGPAIHRLRVDPGILSDCGTLIGRVFVDKNFDGEQQPGEPGVPNAVIYLEDGNRITTDADGLFSVASVLPGHHSGTLDLTSLPGYTLAPNHYFSERNSPSRLVRLEPGGMARMNFAVTPTFQEAEN</sequence>